<gene>
    <name evidence="1" type="ORF">OLEA9_A080079</name>
</gene>
<comment type="caution">
    <text evidence="1">The sequence shown here is derived from an EMBL/GenBank/DDBJ whole genome shotgun (WGS) entry which is preliminary data.</text>
</comment>
<dbReference type="AlphaFoldDB" id="A0A8S0QF30"/>
<keyword evidence="2" id="KW-1185">Reference proteome</keyword>
<name>A0A8S0QF30_OLEEU</name>
<proteinExistence type="predicted"/>
<dbReference type="EMBL" id="CACTIH010001816">
    <property type="protein sequence ID" value="CAA2963993.1"/>
    <property type="molecule type" value="Genomic_DNA"/>
</dbReference>
<dbReference type="Gramene" id="OE9A080079T1">
    <property type="protein sequence ID" value="OE9A080079C1"/>
    <property type="gene ID" value="OE9A080079"/>
</dbReference>
<protein>
    <submittedName>
        <fullName evidence="1">Uncharacterized protein</fullName>
    </submittedName>
</protein>
<evidence type="ECO:0000313" key="2">
    <source>
        <dbReference type="Proteomes" id="UP000594638"/>
    </source>
</evidence>
<evidence type="ECO:0000313" key="1">
    <source>
        <dbReference type="EMBL" id="CAA2963993.1"/>
    </source>
</evidence>
<accession>A0A8S0QF30</accession>
<dbReference type="Proteomes" id="UP000594638">
    <property type="component" value="Unassembled WGS sequence"/>
</dbReference>
<organism evidence="1 2">
    <name type="scientific">Olea europaea subsp. europaea</name>
    <dbReference type="NCBI Taxonomy" id="158383"/>
    <lineage>
        <taxon>Eukaryota</taxon>
        <taxon>Viridiplantae</taxon>
        <taxon>Streptophyta</taxon>
        <taxon>Embryophyta</taxon>
        <taxon>Tracheophyta</taxon>
        <taxon>Spermatophyta</taxon>
        <taxon>Magnoliopsida</taxon>
        <taxon>eudicotyledons</taxon>
        <taxon>Gunneridae</taxon>
        <taxon>Pentapetalae</taxon>
        <taxon>asterids</taxon>
        <taxon>lamiids</taxon>
        <taxon>Lamiales</taxon>
        <taxon>Oleaceae</taxon>
        <taxon>Oleeae</taxon>
        <taxon>Olea</taxon>
    </lineage>
</organism>
<reference evidence="1 2" key="1">
    <citation type="submission" date="2019-12" db="EMBL/GenBank/DDBJ databases">
        <authorList>
            <person name="Alioto T."/>
            <person name="Alioto T."/>
            <person name="Gomez Garrido J."/>
        </authorList>
    </citation>
    <scope>NUCLEOTIDE SEQUENCE [LARGE SCALE GENOMIC DNA]</scope>
</reference>
<sequence length="103" mass="11469">MTVFKGKKSSGVVPVTKGIFEEMKSRRRVSNKFGGPGCQHTKHTVCIAVRYCLWILGSGMMGFVFLNSQTILQTAGRVFQIKKLGSFLRQKPVMKKLPFMGIG</sequence>